<dbReference type="EMBL" id="FQXU01000020">
    <property type="protein sequence ID" value="SHI78239.1"/>
    <property type="molecule type" value="Genomic_DNA"/>
</dbReference>
<sequence length="351" mass="39333">MGLPEVIINFNSKASNVIERSGRGIVALVIQDSTKQIESASYKGLEEVNKEDYTAENYDYISMIFKGAPNKVIVERASEASDYTEVLQRLKSKRFNYLTIPKIVEGQAEAIVSWIRNCRKNDKKTFKAVLPNVAADYEGVINFSTDKVKVGSKVYSTAEYCPRIAGILAGLSLSRSATYLVLSEVEAIEENENPNDAIDEGKLILISDGEKIKIARGVNSLVTLTDDKSEDFKKIKIVESMDLVKDDIRETFEDSYVGQVINDYDNKSLFLAAINSYFKELEGDNILDSNSENKADINVSAQKKYLIEKQVDVTNLNDQQVKEYNTGSKVFVTSSVKFVDAMEDLYFDINM</sequence>
<organism evidence="4 5">
    <name type="scientific">Clostridium intestinale DSM 6191</name>
    <dbReference type="NCBI Taxonomy" id="1121320"/>
    <lineage>
        <taxon>Bacteria</taxon>
        <taxon>Bacillati</taxon>
        <taxon>Bacillota</taxon>
        <taxon>Clostridia</taxon>
        <taxon>Eubacteriales</taxon>
        <taxon>Clostridiaceae</taxon>
        <taxon>Clostridium</taxon>
    </lineage>
</organism>
<evidence type="ECO:0000259" key="3">
    <source>
        <dbReference type="Pfam" id="PF17482"/>
    </source>
</evidence>
<evidence type="ECO:0000256" key="1">
    <source>
        <dbReference type="ARBA" id="ARBA00008005"/>
    </source>
</evidence>
<comment type="similarity">
    <text evidence="1">Belongs to the myoviridae tail sheath protein family.</text>
</comment>
<dbReference type="InterPro" id="IPR035089">
    <property type="entry name" value="Phage_sheath_subtilisin"/>
</dbReference>
<evidence type="ECO:0000259" key="2">
    <source>
        <dbReference type="Pfam" id="PF04984"/>
    </source>
</evidence>
<dbReference type="Gene3D" id="3.30.360.90">
    <property type="match status" value="1"/>
</dbReference>
<evidence type="ECO:0000313" key="5">
    <source>
        <dbReference type="Proteomes" id="UP000184241"/>
    </source>
</evidence>
<accession>A0A1M6DYK9</accession>
<gene>
    <name evidence="4" type="ORF">SAMN02745941_04329</name>
</gene>
<feature type="domain" description="Tail sheath protein subtilisin-like" evidence="2">
    <location>
        <begin position="79"/>
        <end position="220"/>
    </location>
</feature>
<dbReference type="AlphaFoldDB" id="A0A1M6DYK9"/>
<dbReference type="RefSeq" id="WP_073022633.1">
    <property type="nucleotide sequence ID" value="NZ_FQXU01000020.1"/>
</dbReference>
<dbReference type="InterPro" id="IPR020287">
    <property type="entry name" value="Tail_sheath_C"/>
</dbReference>
<name>A0A1M6DYK9_9CLOT</name>
<proteinExistence type="inferred from homology"/>
<dbReference type="Pfam" id="PF17482">
    <property type="entry name" value="Phage_sheath_1C"/>
    <property type="match status" value="1"/>
</dbReference>
<feature type="domain" description="Tail sheath protein C-terminal" evidence="3">
    <location>
        <begin position="227"/>
        <end position="350"/>
    </location>
</feature>
<dbReference type="Pfam" id="PF04984">
    <property type="entry name" value="Phage_sheath_1"/>
    <property type="match status" value="1"/>
</dbReference>
<protein>
    <submittedName>
        <fullName evidence="4">Phage tail sheath protein</fullName>
    </submittedName>
</protein>
<dbReference type="Gene3D" id="3.30.1370.220">
    <property type="match status" value="1"/>
</dbReference>
<dbReference type="Gene3D" id="3.40.50.11790">
    <property type="match status" value="1"/>
</dbReference>
<evidence type="ECO:0000313" key="4">
    <source>
        <dbReference type="EMBL" id="SHI78239.1"/>
    </source>
</evidence>
<reference evidence="4 5" key="1">
    <citation type="submission" date="2016-11" db="EMBL/GenBank/DDBJ databases">
        <authorList>
            <person name="Jaros S."/>
            <person name="Januszkiewicz K."/>
            <person name="Wedrychowicz H."/>
        </authorList>
    </citation>
    <scope>NUCLEOTIDE SEQUENCE [LARGE SCALE GENOMIC DNA]</scope>
    <source>
        <strain evidence="4 5">DSM 6191</strain>
    </source>
</reference>
<dbReference type="Proteomes" id="UP000184241">
    <property type="component" value="Unassembled WGS sequence"/>
</dbReference>